<keyword evidence="3" id="KW-1185">Reference proteome</keyword>
<dbReference type="EMBL" id="QTTN01000004">
    <property type="protein sequence ID" value="REE91538.1"/>
    <property type="molecule type" value="Genomic_DNA"/>
</dbReference>
<accession>A0A3D9SI33</accession>
<dbReference type="Pfam" id="PF13487">
    <property type="entry name" value="HD_5"/>
    <property type="match status" value="1"/>
</dbReference>
<proteinExistence type="predicted"/>
<sequence>MTEIEFCLMKQHPVIGEALLEGVYQYLPLANDNEKEKVFEIVLYHHERPDGKGYPRGLSVAQIPTWAMIMSVADAFDAMTTNRSYRQAMSQKQAMNILVREVGAQFWGPAVSAFVSLMC</sequence>
<reference evidence="2 3" key="1">
    <citation type="submission" date="2018-08" db="EMBL/GenBank/DDBJ databases">
        <title>Genomic Encyclopedia of Type Strains, Phase III (KMG-III): the genomes of soil and plant-associated and newly described type strains.</title>
        <authorList>
            <person name="Whitman W."/>
        </authorList>
    </citation>
    <scope>NUCLEOTIDE SEQUENCE [LARGE SCALE GENOMIC DNA]</scope>
    <source>
        <strain evidence="2 3">CGMCC 1.10966</strain>
    </source>
</reference>
<dbReference type="Gene3D" id="1.10.3210.10">
    <property type="entry name" value="Hypothetical protein af1432"/>
    <property type="match status" value="1"/>
</dbReference>
<evidence type="ECO:0000259" key="1">
    <source>
        <dbReference type="PROSITE" id="PS51832"/>
    </source>
</evidence>
<dbReference type="SUPFAM" id="SSF109604">
    <property type="entry name" value="HD-domain/PDEase-like"/>
    <property type="match status" value="1"/>
</dbReference>
<dbReference type="AlphaFoldDB" id="A0A3D9SI33"/>
<feature type="domain" description="HD-GYP" evidence="1">
    <location>
        <begin position="1"/>
        <end position="119"/>
    </location>
</feature>
<evidence type="ECO:0000313" key="2">
    <source>
        <dbReference type="EMBL" id="REE91538.1"/>
    </source>
</evidence>
<evidence type="ECO:0000313" key="3">
    <source>
        <dbReference type="Proteomes" id="UP000256304"/>
    </source>
</evidence>
<gene>
    <name evidence="2" type="ORF">A8990_10445</name>
</gene>
<dbReference type="Proteomes" id="UP000256304">
    <property type="component" value="Unassembled WGS sequence"/>
</dbReference>
<dbReference type="PANTHER" id="PTHR43155:SF2">
    <property type="entry name" value="CYCLIC DI-GMP PHOSPHODIESTERASE PA4108"/>
    <property type="match status" value="1"/>
</dbReference>
<dbReference type="PROSITE" id="PS51832">
    <property type="entry name" value="HD_GYP"/>
    <property type="match status" value="1"/>
</dbReference>
<comment type="caution">
    <text evidence="2">The sequence shown here is derived from an EMBL/GenBank/DDBJ whole genome shotgun (WGS) entry which is preliminary data.</text>
</comment>
<name>A0A3D9SI33_9BACL</name>
<organism evidence="2 3">
    <name type="scientific">Paenibacillus taihuensis</name>
    <dbReference type="NCBI Taxonomy" id="1156355"/>
    <lineage>
        <taxon>Bacteria</taxon>
        <taxon>Bacillati</taxon>
        <taxon>Bacillota</taxon>
        <taxon>Bacilli</taxon>
        <taxon>Bacillales</taxon>
        <taxon>Paenibacillaceae</taxon>
        <taxon>Paenibacillus</taxon>
    </lineage>
</organism>
<dbReference type="CDD" id="cd00077">
    <property type="entry name" value="HDc"/>
    <property type="match status" value="1"/>
</dbReference>
<dbReference type="PANTHER" id="PTHR43155">
    <property type="entry name" value="CYCLIC DI-GMP PHOSPHODIESTERASE PA4108-RELATED"/>
    <property type="match status" value="1"/>
</dbReference>
<dbReference type="InterPro" id="IPR037522">
    <property type="entry name" value="HD_GYP_dom"/>
</dbReference>
<protein>
    <submittedName>
        <fullName evidence="2">HD domain-containing protein</fullName>
    </submittedName>
</protein>
<dbReference type="InterPro" id="IPR003607">
    <property type="entry name" value="HD/PDEase_dom"/>
</dbReference>